<dbReference type="PANTHER" id="PTHR30183:SF2">
    <property type="entry name" value="IRON UTILIZATION PROTEIN"/>
    <property type="match status" value="1"/>
</dbReference>
<evidence type="ECO:0000256" key="3">
    <source>
        <dbReference type="ARBA" id="ARBA00022475"/>
    </source>
</evidence>
<feature type="transmembrane region" description="Helical" evidence="7">
    <location>
        <begin position="86"/>
        <end position="106"/>
    </location>
</feature>
<keyword evidence="6 7" id="KW-0472">Membrane</keyword>
<feature type="transmembrane region" description="Helical" evidence="7">
    <location>
        <begin position="373"/>
        <end position="390"/>
    </location>
</feature>
<protein>
    <submittedName>
        <fullName evidence="9">Iron ABC transporter permease</fullName>
    </submittedName>
</protein>
<feature type="transmembrane region" description="Helical" evidence="7">
    <location>
        <begin position="196"/>
        <end position="219"/>
    </location>
</feature>
<dbReference type="CDD" id="cd06261">
    <property type="entry name" value="TM_PBP2"/>
    <property type="match status" value="2"/>
</dbReference>
<dbReference type="InterPro" id="IPR000515">
    <property type="entry name" value="MetI-like"/>
</dbReference>
<dbReference type="PROSITE" id="PS50928">
    <property type="entry name" value="ABC_TM1"/>
    <property type="match status" value="2"/>
</dbReference>
<gene>
    <name evidence="9" type="ORF">K6Y31_09325</name>
</gene>
<dbReference type="Proteomes" id="UP001201273">
    <property type="component" value="Unassembled WGS sequence"/>
</dbReference>
<dbReference type="InterPro" id="IPR035906">
    <property type="entry name" value="MetI-like_sf"/>
</dbReference>
<evidence type="ECO:0000313" key="10">
    <source>
        <dbReference type="Proteomes" id="UP001201273"/>
    </source>
</evidence>
<feature type="transmembrane region" description="Helical" evidence="7">
    <location>
        <begin position="517"/>
        <end position="535"/>
    </location>
</feature>
<evidence type="ECO:0000256" key="6">
    <source>
        <dbReference type="ARBA" id="ARBA00023136"/>
    </source>
</evidence>
<feature type="transmembrane region" description="Helical" evidence="7">
    <location>
        <begin position="140"/>
        <end position="159"/>
    </location>
</feature>
<dbReference type="EMBL" id="JAIMJA010000008">
    <property type="protein sequence ID" value="MCE2595016.1"/>
    <property type="molecule type" value="Genomic_DNA"/>
</dbReference>
<feature type="transmembrane region" description="Helical" evidence="7">
    <location>
        <begin position="333"/>
        <end position="353"/>
    </location>
</feature>
<feature type="transmembrane region" description="Helical" evidence="7">
    <location>
        <begin position="410"/>
        <end position="434"/>
    </location>
</feature>
<evidence type="ECO:0000256" key="1">
    <source>
        <dbReference type="ARBA" id="ARBA00004651"/>
    </source>
</evidence>
<evidence type="ECO:0000313" key="9">
    <source>
        <dbReference type="EMBL" id="MCE2595016.1"/>
    </source>
</evidence>
<keyword evidence="4 7" id="KW-0812">Transmembrane</keyword>
<name>A0ABS8WBQ0_9GAMM</name>
<evidence type="ECO:0000256" key="4">
    <source>
        <dbReference type="ARBA" id="ARBA00022692"/>
    </source>
</evidence>
<dbReference type="Pfam" id="PF00528">
    <property type="entry name" value="BPD_transp_1"/>
    <property type="match status" value="2"/>
</dbReference>
<feature type="transmembrane region" description="Helical" evidence="7">
    <location>
        <begin position="239"/>
        <end position="257"/>
    </location>
</feature>
<dbReference type="Gene3D" id="1.10.3720.10">
    <property type="entry name" value="MetI-like"/>
    <property type="match status" value="2"/>
</dbReference>
<evidence type="ECO:0000259" key="8">
    <source>
        <dbReference type="PROSITE" id="PS50928"/>
    </source>
</evidence>
<dbReference type="RefSeq" id="WP_233052524.1">
    <property type="nucleotide sequence ID" value="NZ_JAIMJA010000008.1"/>
</dbReference>
<keyword evidence="5 7" id="KW-1133">Transmembrane helix</keyword>
<evidence type="ECO:0000256" key="2">
    <source>
        <dbReference type="ARBA" id="ARBA00022448"/>
    </source>
</evidence>
<proteinExistence type="inferred from homology"/>
<feature type="domain" description="ABC transmembrane type-1" evidence="8">
    <location>
        <begin position="51"/>
        <end position="259"/>
    </location>
</feature>
<evidence type="ECO:0000256" key="5">
    <source>
        <dbReference type="ARBA" id="ARBA00022989"/>
    </source>
</evidence>
<comment type="caution">
    <text evidence="9">The sequence shown here is derived from an EMBL/GenBank/DDBJ whole genome shotgun (WGS) entry which is preliminary data.</text>
</comment>
<keyword evidence="10" id="KW-1185">Reference proteome</keyword>
<evidence type="ECO:0000256" key="7">
    <source>
        <dbReference type="RuleBase" id="RU363032"/>
    </source>
</evidence>
<feature type="domain" description="ABC transmembrane type-1" evidence="8">
    <location>
        <begin position="329"/>
        <end position="535"/>
    </location>
</feature>
<accession>A0ABS8WBQ0</accession>
<dbReference type="SUPFAM" id="SSF161098">
    <property type="entry name" value="MetI-like"/>
    <property type="match status" value="2"/>
</dbReference>
<reference evidence="9 10" key="1">
    <citation type="journal article" date="2022" name="Environ. Microbiol. Rep.">
        <title>Eco-phylogenetic analyses reveal divergent evolution of vitamin B12 metabolism in the marine bacterial family 'Psychromonadaceae'.</title>
        <authorList>
            <person name="Jin X."/>
            <person name="Yang Y."/>
            <person name="Cao H."/>
            <person name="Gao B."/>
            <person name="Zhao Z."/>
        </authorList>
    </citation>
    <scope>NUCLEOTIDE SEQUENCE [LARGE SCALE GENOMIC DNA]</scope>
    <source>
        <strain evidence="9 10">MKS20</strain>
    </source>
</reference>
<keyword evidence="2 7" id="KW-0813">Transport</keyword>
<sequence>MYSRLSLSWITSSWAIGLLLVFPVIAIIYQGLQPAGDLFQHLMDTVMWDYIRNTVLLILGVGVLSFAMAIPAAWFMAMCDIPGRKYLQWALMLPLAMPAYIVAGIYTELLDFAGPVQSVLRDLLGWQTARDYWFPNIRSLGGAIVIIASVLFPYLYLLARTSFLEQSVTLMQSAQLLGKTPLQAFWRISLPLARPAIAVGLSLIAMETLADFATVNFFAVNTLTRAVFDTWQGYGSLHAAAKISTLMLVVVVLLLALERFSRRKQKVFQKNMGQESARLLQMKPWQQWLAALFCWSLVVLGFLFPFSMLIYFAAQYFTDSWTTEFIEFSLNTFFIAGVVAVLACLIAILVGLFRRLHVQRGSDIPARLSSMGYAVPGTVLAIGILIPFGWLDHSLNDLIEHFGGKGPGLLFSGTMLALIAGYLVRFTAIAVGAVESSINKIPPSLDMVSRTLGHSPVKMVRKVHIPLISKGCFTAILLVFIESMKELPAALILRPFNFETLATYVYQFVSDEMIEQGALAAIVIILVGLVPLIILSRSIEQH</sequence>
<dbReference type="PANTHER" id="PTHR30183">
    <property type="entry name" value="MOLYBDENUM TRANSPORT SYSTEM PERMEASE PROTEIN MODB"/>
    <property type="match status" value="1"/>
</dbReference>
<feature type="transmembrane region" description="Helical" evidence="7">
    <location>
        <begin position="288"/>
        <end position="313"/>
    </location>
</feature>
<feature type="transmembrane region" description="Helical" evidence="7">
    <location>
        <begin position="50"/>
        <end position="74"/>
    </location>
</feature>
<comment type="subcellular location">
    <subcellularLocation>
        <location evidence="1 7">Cell membrane</location>
        <topology evidence="1 7">Multi-pass membrane protein</topology>
    </subcellularLocation>
</comment>
<organism evidence="9 10">
    <name type="scientific">Motilimonas cestriensis</name>
    <dbReference type="NCBI Taxonomy" id="2742685"/>
    <lineage>
        <taxon>Bacteria</taxon>
        <taxon>Pseudomonadati</taxon>
        <taxon>Pseudomonadota</taxon>
        <taxon>Gammaproteobacteria</taxon>
        <taxon>Alteromonadales</taxon>
        <taxon>Alteromonadales genera incertae sedis</taxon>
        <taxon>Motilimonas</taxon>
    </lineage>
</organism>
<keyword evidence="3" id="KW-1003">Cell membrane</keyword>
<comment type="similarity">
    <text evidence="7">Belongs to the binding-protein-dependent transport system permease family.</text>
</comment>
<feature type="transmembrane region" description="Helical" evidence="7">
    <location>
        <begin position="7"/>
        <end position="30"/>
    </location>
</feature>